<evidence type="ECO:0000256" key="3">
    <source>
        <dbReference type="ARBA" id="ARBA00007103"/>
    </source>
</evidence>
<dbReference type="InterPro" id="IPR005856">
    <property type="entry name" value="Cys_synth"/>
</dbReference>
<reference evidence="12 13" key="1">
    <citation type="submission" date="2016-10" db="EMBL/GenBank/DDBJ databases">
        <authorList>
            <person name="Varghese N."/>
            <person name="Submissions S."/>
        </authorList>
    </citation>
    <scope>NUCLEOTIDE SEQUENCE [LARGE SCALE GENOMIC DNA]</scope>
    <source>
        <strain evidence="12 13">WC1T17</strain>
    </source>
</reference>
<comment type="similarity">
    <text evidence="3 10">Belongs to the cysteine synthase/cystathionine beta-synthase family.</text>
</comment>
<dbReference type="Gene3D" id="3.40.50.1100">
    <property type="match status" value="2"/>
</dbReference>
<dbReference type="CDD" id="cd01561">
    <property type="entry name" value="CBS_like"/>
    <property type="match status" value="1"/>
</dbReference>
<evidence type="ECO:0000256" key="7">
    <source>
        <dbReference type="ARBA" id="ARBA00022898"/>
    </source>
</evidence>
<keyword evidence="6 10" id="KW-0808">Transferase</keyword>
<comment type="pathway">
    <text evidence="2">Amino-acid biosynthesis; L-cysteine biosynthesis; L-cysteine from L-serine: step 2/2.</text>
</comment>
<dbReference type="PROSITE" id="PS00901">
    <property type="entry name" value="CYS_SYNTHASE"/>
    <property type="match status" value="1"/>
</dbReference>
<evidence type="ECO:0000256" key="4">
    <source>
        <dbReference type="ARBA" id="ARBA00012681"/>
    </source>
</evidence>
<dbReference type="Pfam" id="PF00291">
    <property type="entry name" value="PALP"/>
    <property type="match status" value="1"/>
</dbReference>
<evidence type="ECO:0000313" key="12">
    <source>
        <dbReference type="EMBL" id="SEM90954.1"/>
    </source>
</evidence>
<dbReference type="NCBIfam" id="TIGR01136">
    <property type="entry name" value="cysKM"/>
    <property type="match status" value="1"/>
</dbReference>
<gene>
    <name evidence="12" type="ORF">SAMN05216431_11314</name>
</gene>
<sequence>MTVYESVTDLIGKTPLFKLHTPSDSADVFVKLEFFNPAGSIKDRIALAMIEEAEKQGKLQAGATIVEPTSGNTGIGLAAVGAAKGYKVVIVMPETMSIERRKLMAGYGAKLVLTPGAQGMKGSIAKAESLVKENGWFMPMQFENQANPQIHEQTTGQEILADLKGTKIDAFIAGVGTGGTLTGVGHALKKADSSTKVYALEPAESPVLKEGHGGKHKIQGISAGFVPDVLDQTLYDGIVEVESEKALQTARQVAAREGFLPGISAGANIYGALNLAKELGAGHTVVTVAPDGGDRYLSTDLIQLAD</sequence>
<dbReference type="InterPro" id="IPR050214">
    <property type="entry name" value="Cys_Synth/Cystath_Beta-Synth"/>
</dbReference>
<proteinExistence type="inferred from homology"/>
<evidence type="ECO:0000256" key="5">
    <source>
        <dbReference type="ARBA" id="ARBA00022605"/>
    </source>
</evidence>
<dbReference type="InterPro" id="IPR036052">
    <property type="entry name" value="TrpB-like_PALP_sf"/>
</dbReference>
<dbReference type="EMBL" id="FOCC01000013">
    <property type="protein sequence ID" value="SEM90954.1"/>
    <property type="molecule type" value="Genomic_DNA"/>
</dbReference>
<name>A0ABY1AD87_9LACO</name>
<evidence type="ECO:0000256" key="9">
    <source>
        <dbReference type="ARBA" id="ARBA00047931"/>
    </source>
</evidence>
<organism evidence="12 13">
    <name type="scientific">Ligilactobacillus ruminis</name>
    <dbReference type="NCBI Taxonomy" id="1623"/>
    <lineage>
        <taxon>Bacteria</taxon>
        <taxon>Bacillati</taxon>
        <taxon>Bacillota</taxon>
        <taxon>Bacilli</taxon>
        <taxon>Lactobacillales</taxon>
        <taxon>Lactobacillaceae</taxon>
        <taxon>Ligilactobacillus</taxon>
    </lineage>
</organism>
<keyword evidence="8 10" id="KW-0198">Cysteine biosynthesis</keyword>
<dbReference type="EC" id="2.5.1.47" evidence="4 10"/>
<comment type="cofactor">
    <cofactor evidence="1 10">
        <name>pyridoxal 5'-phosphate</name>
        <dbReference type="ChEBI" id="CHEBI:597326"/>
    </cofactor>
</comment>
<dbReference type="InterPro" id="IPR005859">
    <property type="entry name" value="CysK"/>
</dbReference>
<feature type="domain" description="Tryptophan synthase beta chain-like PALP" evidence="11">
    <location>
        <begin position="7"/>
        <end position="291"/>
    </location>
</feature>
<evidence type="ECO:0000256" key="2">
    <source>
        <dbReference type="ARBA" id="ARBA00004962"/>
    </source>
</evidence>
<comment type="catalytic activity">
    <reaction evidence="9 10">
        <text>O-acetyl-L-serine + hydrogen sulfide = L-cysteine + acetate</text>
        <dbReference type="Rhea" id="RHEA:14829"/>
        <dbReference type="ChEBI" id="CHEBI:29919"/>
        <dbReference type="ChEBI" id="CHEBI:30089"/>
        <dbReference type="ChEBI" id="CHEBI:35235"/>
        <dbReference type="ChEBI" id="CHEBI:58340"/>
        <dbReference type="EC" id="2.5.1.47"/>
    </reaction>
</comment>
<keyword evidence="7 10" id="KW-0663">Pyridoxal phosphate</keyword>
<dbReference type="Proteomes" id="UP000182089">
    <property type="component" value="Unassembled WGS sequence"/>
</dbReference>
<evidence type="ECO:0000256" key="6">
    <source>
        <dbReference type="ARBA" id="ARBA00022679"/>
    </source>
</evidence>
<dbReference type="InterPro" id="IPR001926">
    <property type="entry name" value="TrpB-like_PALP"/>
</dbReference>
<dbReference type="SUPFAM" id="SSF53686">
    <property type="entry name" value="Tryptophan synthase beta subunit-like PLP-dependent enzymes"/>
    <property type="match status" value="1"/>
</dbReference>
<accession>A0ABY1AD87</accession>
<comment type="caution">
    <text evidence="12">The sequence shown here is derived from an EMBL/GenBank/DDBJ whole genome shotgun (WGS) entry which is preliminary data.</text>
</comment>
<evidence type="ECO:0000256" key="8">
    <source>
        <dbReference type="ARBA" id="ARBA00023192"/>
    </source>
</evidence>
<protein>
    <recommendedName>
        <fullName evidence="4 10">Cysteine synthase</fullName>
        <ecNumber evidence="4 10">2.5.1.47</ecNumber>
    </recommendedName>
</protein>
<evidence type="ECO:0000256" key="1">
    <source>
        <dbReference type="ARBA" id="ARBA00001933"/>
    </source>
</evidence>
<dbReference type="NCBIfam" id="TIGR01139">
    <property type="entry name" value="cysK"/>
    <property type="match status" value="1"/>
</dbReference>
<evidence type="ECO:0000313" key="13">
    <source>
        <dbReference type="Proteomes" id="UP000182089"/>
    </source>
</evidence>
<evidence type="ECO:0000256" key="10">
    <source>
        <dbReference type="RuleBase" id="RU003985"/>
    </source>
</evidence>
<keyword evidence="5 10" id="KW-0028">Amino-acid biosynthesis</keyword>
<dbReference type="InterPro" id="IPR001216">
    <property type="entry name" value="P-phosphate_BS"/>
</dbReference>
<evidence type="ECO:0000259" key="11">
    <source>
        <dbReference type="Pfam" id="PF00291"/>
    </source>
</evidence>
<dbReference type="PANTHER" id="PTHR10314">
    <property type="entry name" value="CYSTATHIONINE BETA-SYNTHASE"/>
    <property type="match status" value="1"/>
</dbReference>